<evidence type="ECO:0000313" key="2">
    <source>
        <dbReference type="Proteomes" id="UP000177625"/>
    </source>
</evidence>
<proteinExistence type="predicted"/>
<protein>
    <submittedName>
        <fullName evidence="1">Uncharacterized protein</fullName>
    </submittedName>
</protein>
<organism evidence="1 2">
    <name type="scientific">Rhynchosporium secalis</name>
    <name type="common">Barley scald fungus</name>
    <dbReference type="NCBI Taxonomy" id="38038"/>
    <lineage>
        <taxon>Eukaryota</taxon>
        <taxon>Fungi</taxon>
        <taxon>Dikarya</taxon>
        <taxon>Ascomycota</taxon>
        <taxon>Pezizomycotina</taxon>
        <taxon>Leotiomycetes</taxon>
        <taxon>Helotiales</taxon>
        <taxon>Ploettnerulaceae</taxon>
        <taxon>Rhynchosporium</taxon>
    </lineage>
</organism>
<name>A0A1E1MJD5_RHYSE</name>
<evidence type="ECO:0000313" key="1">
    <source>
        <dbReference type="EMBL" id="CZT49197.1"/>
    </source>
</evidence>
<gene>
    <name evidence="1" type="ORF">RSE6_10002</name>
</gene>
<dbReference type="EMBL" id="FJVC01000369">
    <property type="protein sequence ID" value="CZT49197.1"/>
    <property type="molecule type" value="Genomic_DNA"/>
</dbReference>
<dbReference type="AlphaFoldDB" id="A0A1E1MJD5"/>
<sequence>MSNEYMQHSQCQTCFVDYSINHELMQNIDTYRSEERLLVARLERCRLLLACIGYADDRIRDSEDDNPEPIARLQCPDLLCKRLEQYTTRSNLMFGVMKCAPSVRKYLHELIDLSGITVKTGRTSRRKHMFSAGLYIRMRELRRS</sequence>
<keyword evidence="2" id="KW-1185">Reference proteome</keyword>
<reference evidence="2" key="1">
    <citation type="submission" date="2016-03" db="EMBL/GenBank/DDBJ databases">
        <authorList>
            <person name="Guldener U."/>
        </authorList>
    </citation>
    <scope>NUCLEOTIDE SEQUENCE [LARGE SCALE GENOMIC DNA]</scope>
</reference>
<dbReference type="Proteomes" id="UP000177625">
    <property type="component" value="Unassembled WGS sequence"/>
</dbReference>
<accession>A0A1E1MJD5</accession>